<evidence type="ECO:0000313" key="2">
    <source>
        <dbReference type="EMBL" id="QNE36558.1"/>
    </source>
</evidence>
<evidence type="ECO:0000313" key="3">
    <source>
        <dbReference type="Proteomes" id="UP000515511"/>
    </source>
</evidence>
<dbReference type="InterPro" id="IPR007076">
    <property type="entry name" value="TfoX_N"/>
</dbReference>
<dbReference type="RefSeq" id="WP_185275995.1">
    <property type="nucleotide sequence ID" value="NZ_CP043641.1"/>
</dbReference>
<feature type="domain" description="TfoX N-terminal" evidence="1">
    <location>
        <begin position="21"/>
        <end position="106"/>
    </location>
</feature>
<organism evidence="2 3">
    <name type="scientific">Leifsonia shinshuensis</name>
    <dbReference type="NCBI Taxonomy" id="150026"/>
    <lineage>
        <taxon>Bacteria</taxon>
        <taxon>Bacillati</taxon>
        <taxon>Actinomycetota</taxon>
        <taxon>Actinomycetes</taxon>
        <taxon>Micrococcales</taxon>
        <taxon>Microbacteriaceae</taxon>
        <taxon>Leifsonia</taxon>
    </lineage>
</organism>
<proteinExistence type="predicted"/>
<dbReference type="EMBL" id="CP043641">
    <property type="protein sequence ID" value="QNE36558.1"/>
    <property type="molecule type" value="Genomic_DNA"/>
</dbReference>
<gene>
    <name evidence="2" type="ORF">F1C12_16520</name>
</gene>
<evidence type="ECO:0000259" key="1">
    <source>
        <dbReference type="Pfam" id="PF04993"/>
    </source>
</evidence>
<reference evidence="3" key="1">
    <citation type="submission" date="2019-09" db="EMBL/GenBank/DDBJ databases">
        <title>Antimicrobial potential of Antarctic Bacteria.</title>
        <authorList>
            <person name="Benaud N."/>
            <person name="Edwards R.J."/>
            <person name="Ferrari B.C."/>
        </authorList>
    </citation>
    <scope>NUCLEOTIDE SEQUENCE [LARGE SCALE GENOMIC DNA]</scope>
    <source>
        <strain evidence="3">INR9</strain>
    </source>
</reference>
<dbReference type="Pfam" id="PF04993">
    <property type="entry name" value="TfoX_N"/>
    <property type="match status" value="1"/>
</dbReference>
<dbReference type="Gene3D" id="3.30.1460.30">
    <property type="entry name" value="YgaC/TfoX-N like chaperone"/>
    <property type="match status" value="1"/>
</dbReference>
<name>A0A7G6YDJ3_9MICO</name>
<dbReference type="SUPFAM" id="SSF159894">
    <property type="entry name" value="YgaC/TfoX-N like"/>
    <property type="match status" value="1"/>
</dbReference>
<dbReference type="Proteomes" id="UP000515511">
    <property type="component" value="Chromosome"/>
</dbReference>
<dbReference type="AlphaFoldDB" id="A0A7G6YDJ3"/>
<protein>
    <submittedName>
        <fullName evidence="2">TfoX/Sxy family protein</fullName>
    </submittedName>
</protein>
<sequence length="125" mass="13713">MQIPRPSQETMELFRSVVPDAPGVEVKPMFANLGAFVNGNMFAGLFGESVGVRLPDDAVREELQAIDGTGPYGPAERPMGGYVSLPAAWRDDPDRLREWIGVALEQVGRMPPKEKKPRKPRAPKA</sequence>
<accession>A0A7G6YDJ3</accession>
<dbReference type="KEGG" id="lse:F1C12_16520"/>